<gene>
    <name evidence="6" type="ORF">NX794_19350</name>
</gene>
<evidence type="ECO:0000313" key="7">
    <source>
        <dbReference type="Proteomes" id="UP001205612"/>
    </source>
</evidence>
<evidence type="ECO:0000313" key="6">
    <source>
        <dbReference type="EMBL" id="MCS0603353.1"/>
    </source>
</evidence>
<organism evidence="6 7">
    <name type="scientific">Streptomyces pyxinicus</name>
    <dbReference type="NCBI Taxonomy" id="2970331"/>
    <lineage>
        <taxon>Bacteria</taxon>
        <taxon>Bacillati</taxon>
        <taxon>Actinomycetota</taxon>
        <taxon>Actinomycetes</taxon>
        <taxon>Kitasatosporales</taxon>
        <taxon>Streptomycetaceae</taxon>
        <taxon>Streptomyces</taxon>
    </lineage>
</organism>
<feature type="domain" description="FAD dependent oxidoreductase" evidence="5">
    <location>
        <begin position="10"/>
        <end position="213"/>
    </location>
</feature>
<dbReference type="InterPro" id="IPR045170">
    <property type="entry name" value="MTOX"/>
</dbReference>
<reference evidence="6 7" key="1">
    <citation type="submission" date="2022-08" db="EMBL/GenBank/DDBJ databases">
        <authorList>
            <person name="Somphong A."/>
            <person name="Phongsopitanun W."/>
        </authorList>
    </citation>
    <scope>NUCLEOTIDE SEQUENCE [LARGE SCALE GENOMIC DNA]</scope>
    <source>
        <strain evidence="6 7">LP11</strain>
    </source>
</reference>
<protein>
    <submittedName>
        <fullName evidence="6">FAD-dependent oxidoreductase</fullName>
    </submittedName>
</protein>
<dbReference type="PANTHER" id="PTHR10961">
    <property type="entry name" value="PEROXISOMAL SARCOSINE OXIDASE"/>
    <property type="match status" value="1"/>
</dbReference>
<dbReference type="InterPro" id="IPR006076">
    <property type="entry name" value="FAD-dep_OxRdtase"/>
</dbReference>
<evidence type="ECO:0000259" key="5">
    <source>
        <dbReference type="Pfam" id="PF01266"/>
    </source>
</evidence>
<dbReference type="Gene3D" id="3.50.50.60">
    <property type="entry name" value="FAD/NAD(P)-binding domain"/>
    <property type="match status" value="2"/>
</dbReference>
<proteinExistence type="predicted"/>
<dbReference type="Proteomes" id="UP001205612">
    <property type="component" value="Unassembled WGS sequence"/>
</dbReference>
<name>A0ABT2B4A6_9ACTN</name>
<dbReference type="InterPro" id="IPR036188">
    <property type="entry name" value="FAD/NAD-bd_sf"/>
</dbReference>
<keyword evidence="4" id="KW-0560">Oxidoreductase</keyword>
<keyword evidence="2" id="KW-0285">Flavoprotein</keyword>
<evidence type="ECO:0000256" key="1">
    <source>
        <dbReference type="ARBA" id="ARBA00001974"/>
    </source>
</evidence>
<evidence type="ECO:0000256" key="2">
    <source>
        <dbReference type="ARBA" id="ARBA00022630"/>
    </source>
</evidence>
<accession>A0ABT2B4A6</accession>
<keyword evidence="3" id="KW-0274">FAD</keyword>
<dbReference type="EMBL" id="JANUGP010000014">
    <property type="protein sequence ID" value="MCS0603353.1"/>
    <property type="molecule type" value="Genomic_DNA"/>
</dbReference>
<comment type="caution">
    <text evidence="6">The sequence shown here is derived from an EMBL/GenBank/DDBJ whole genome shotgun (WGS) entry which is preliminary data.</text>
</comment>
<sequence>MSVRGWDAEAAVIGLGAWGSAALWQLAVRGVDVIGVDRYPPGHAWGGSHGGSRMFRITCLEHPDLVPLARRSARLWGELERASGAELSVPSGGLLIGPPDGPVTGGTLRAAAAHGIEVRTLSAAELEERFPGHTAVPKGHIGVWEPGAGIVRPEATIRAAVDLARAAGARVLTGSRVTGLCPVAGGVEVTTPTGSLRVRRAVVAAGAWLPTLVPAVRGCRRGWAGSNCICPRSGGARRRPAGCWSRG</sequence>
<dbReference type="Pfam" id="PF01266">
    <property type="entry name" value="DAO"/>
    <property type="match status" value="1"/>
</dbReference>
<keyword evidence="7" id="KW-1185">Reference proteome</keyword>
<dbReference type="RefSeq" id="WP_258779835.1">
    <property type="nucleotide sequence ID" value="NZ_JANUGP010000014.1"/>
</dbReference>
<dbReference type="PANTHER" id="PTHR10961:SF7">
    <property type="entry name" value="FAD DEPENDENT OXIDOREDUCTASE DOMAIN-CONTAINING PROTEIN"/>
    <property type="match status" value="1"/>
</dbReference>
<dbReference type="SUPFAM" id="SSF51905">
    <property type="entry name" value="FAD/NAD(P)-binding domain"/>
    <property type="match status" value="1"/>
</dbReference>
<comment type="cofactor">
    <cofactor evidence="1">
        <name>FAD</name>
        <dbReference type="ChEBI" id="CHEBI:57692"/>
    </cofactor>
</comment>
<evidence type="ECO:0000256" key="4">
    <source>
        <dbReference type="ARBA" id="ARBA00023002"/>
    </source>
</evidence>
<evidence type="ECO:0000256" key="3">
    <source>
        <dbReference type="ARBA" id="ARBA00022827"/>
    </source>
</evidence>